<evidence type="ECO:0000256" key="4">
    <source>
        <dbReference type="ARBA" id="ARBA00022777"/>
    </source>
</evidence>
<dbReference type="Gene3D" id="1.10.287.130">
    <property type="match status" value="1"/>
</dbReference>
<dbReference type="AlphaFoldDB" id="A0A5J4KR44"/>
<dbReference type="SMART" id="SM00387">
    <property type="entry name" value="HATPase_c"/>
    <property type="match status" value="1"/>
</dbReference>
<accession>A0A5J4KR44</accession>
<dbReference type="Pfam" id="PF02518">
    <property type="entry name" value="HATPase_c"/>
    <property type="match status" value="1"/>
</dbReference>
<dbReference type="PANTHER" id="PTHR43547">
    <property type="entry name" value="TWO-COMPONENT HISTIDINE KINASE"/>
    <property type="match status" value="1"/>
</dbReference>
<dbReference type="PANTHER" id="PTHR43547:SF2">
    <property type="entry name" value="HYBRID SIGNAL TRANSDUCTION HISTIDINE KINASE C"/>
    <property type="match status" value="1"/>
</dbReference>
<feature type="domain" description="Histidine kinase" evidence="6">
    <location>
        <begin position="32"/>
        <end position="216"/>
    </location>
</feature>
<dbReference type="InterPro" id="IPR036890">
    <property type="entry name" value="HATPase_C_sf"/>
</dbReference>
<evidence type="ECO:0000256" key="5">
    <source>
        <dbReference type="ARBA" id="ARBA00023012"/>
    </source>
</evidence>
<dbReference type="InterPro" id="IPR005467">
    <property type="entry name" value="His_kinase_dom"/>
</dbReference>
<evidence type="ECO:0000256" key="3">
    <source>
        <dbReference type="ARBA" id="ARBA00022553"/>
    </source>
</evidence>
<dbReference type="EMBL" id="BKZW01000001">
    <property type="protein sequence ID" value="GER88881.1"/>
    <property type="molecule type" value="Genomic_DNA"/>
</dbReference>
<dbReference type="SUPFAM" id="SSF55874">
    <property type="entry name" value="ATPase domain of HSP90 chaperone/DNA topoisomerase II/histidine kinase"/>
    <property type="match status" value="1"/>
</dbReference>
<sequence length="221" mass="24703">MIKGNVQLTERHLLRHRQQPEVLPDYLAEGALLQVINQQVDRVNTLLSNLLDVSRIQTEKMEIYPMPCDLVHLVRQAVFSYSTRANEREIRLGLPESLVIPVNVDALKIEQVIIHYLTNASQYSSADTPIDIQHTDTLAYCFVRDSGVGIESQQLEHIWDCFSRGAGAHKYGGYGSGLGVGLYISKTLIEQHHGQVGMQSKPGEGSTAWFTLPVDQNYAST</sequence>
<evidence type="ECO:0000259" key="6">
    <source>
        <dbReference type="PROSITE" id="PS50109"/>
    </source>
</evidence>
<keyword evidence="8" id="KW-1185">Reference proteome</keyword>
<comment type="caution">
    <text evidence="7">The sequence shown here is derived from an EMBL/GenBank/DDBJ whole genome shotgun (WGS) entry which is preliminary data.</text>
</comment>
<reference evidence="7 8" key="1">
    <citation type="submission" date="2019-10" db="EMBL/GenBank/DDBJ databases">
        <title>Dictyobacter vulcani sp. nov., within the class Ktedonobacteria, isolated from soil of volcanic Mt. Zao.</title>
        <authorList>
            <person name="Zheng Y."/>
            <person name="Wang C.M."/>
            <person name="Sakai Y."/>
            <person name="Abe K."/>
            <person name="Yokota A."/>
            <person name="Yabe S."/>
        </authorList>
    </citation>
    <scope>NUCLEOTIDE SEQUENCE [LARGE SCALE GENOMIC DNA]</scope>
    <source>
        <strain evidence="7 8">W12</strain>
    </source>
</reference>
<dbReference type="InterPro" id="IPR003594">
    <property type="entry name" value="HATPase_dom"/>
</dbReference>
<keyword evidence="4" id="KW-0808">Transferase</keyword>
<dbReference type="PRINTS" id="PR00344">
    <property type="entry name" value="BCTRLSENSOR"/>
</dbReference>
<dbReference type="RefSeq" id="WP_151756723.1">
    <property type="nucleotide sequence ID" value="NZ_BKZW01000001.1"/>
</dbReference>
<dbReference type="Proteomes" id="UP000326912">
    <property type="component" value="Unassembled WGS sequence"/>
</dbReference>
<evidence type="ECO:0000256" key="2">
    <source>
        <dbReference type="ARBA" id="ARBA00012438"/>
    </source>
</evidence>
<keyword evidence="3" id="KW-0597">Phosphoprotein</keyword>
<evidence type="ECO:0000313" key="8">
    <source>
        <dbReference type="Proteomes" id="UP000326912"/>
    </source>
</evidence>
<gene>
    <name evidence="7" type="ORF">KDW_30430</name>
</gene>
<keyword evidence="4" id="KW-0418">Kinase</keyword>
<evidence type="ECO:0000313" key="7">
    <source>
        <dbReference type="EMBL" id="GER88881.1"/>
    </source>
</evidence>
<dbReference type="Gene3D" id="3.30.565.10">
    <property type="entry name" value="Histidine kinase-like ATPase, C-terminal domain"/>
    <property type="match status" value="1"/>
</dbReference>
<dbReference type="GO" id="GO:0000155">
    <property type="term" value="F:phosphorelay sensor kinase activity"/>
    <property type="evidence" value="ECO:0007669"/>
    <property type="project" value="TreeGrafter"/>
</dbReference>
<name>A0A5J4KR44_9CHLR</name>
<dbReference type="EC" id="2.7.13.3" evidence="2"/>
<dbReference type="InterPro" id="IPR004358">
    <property type="entry name" value="Sig_transdc_His_kin-like_C"/>
</dbReference>
<proteinExistence type="predicted"/>
<evidence type="ECO:0000256" key="1">
    <source>
        <dbReference type="ARBA" id="ARBA00000085"/>
    </source>
</evidence>
<dbReference type="PROSITE" id="PS50109">
    <property type="entry name" value="HIS_KIN"/>
    <property type="match status" value="1"/>
</dbReference>
<keyword evidence="5" id="KW-0902">Two-component regulatory system</keyword>
<comment type="catalytic activity">
    <reaction evidence="1">
        <text>ATP + protein L-histidine = ADP + protein N-phospho-L-histidine.</text>
        <dbReference type="EC" id="2.7.13.3"/>
    </reaction>
</comment>
<organism evidence="7 8">
    <name type="scientific">Dictyobacter vulcani</name>
    <dbReference type="NCBI Taxonomy" id="2607529"/>
    <lineage>
        <taxon>Bacteria</taxon>
        <taxon>Bacillati</taxon>
        <taxon>Chloroflexota</taxon>
        <taxon>Ktedonobacteria</taxon>
        <taxon>Ktedonobacterales</taxon>
        <taxon>Dictyobacteraceae</taxon>
        <taxon>Dictyobacter</taxon>
    </lineage>
</organism>
<protein>
    <recommendedName>
        <fullName evidence="2">histidine kinase</fullName>
        <ecNumber evidence="2">2.7.13.3</ecNumber>
    </recommendedName>
</protein>